<feature type="compositionally biased region" description="Gly residues" evidence="1">
    <location>
        <begin position="16"/>
        <end position="25"/>
    </location>
</feature>
<dbReference type="PANTHER" id="PTHR35519:SF2">
    <property type="entry name" value="PH DOMAIN PROTEIN"/>
    <property type="match status" value="1"/>
</dbReference>
<evidence type="ECO:0000313" key="3">
    <source>
        <dbReference type="Proteomes" id="UP000297535"/>
    </source>
</evidence>
<protein>
    <submittedName>
        <fullName evidence="2">DUF4112 domain-containing protein</fullName>
    </submittedName>
</protein>
<accession>A0A4Z0NKS2</accession>
<organism evidence="2 3">
    <name type="scientific">Methylobacterium nonmethylotrophicum</name>
    <dbReference type="NCBI Taxonomy" id="1141884"/>
    <lineage>
        <taxon>Bacteria</taxon>
        <taxon>Pseudomonadati</taxon>
        <taxon>Pseudomonadota</taxon>
        <taxon>Alphaproteobacteria</taxon>
        <taxon>Hyphomicrobiales</taxon>
        <taxon>Methylobacteriaceae</taxon>
        <taxon>Methylobacterium</taxon>
    </lineage>
</organism>
<name>A0A4Z0NKS2_9HYPH</name>
<evidence type="ECO:0000256" key="1">
    <source>
        <dbReference type="SAM" id="MobiDB-lite"/>
    </source>
</evidence>
<comment type="caution">
    <text evidence="2">The sequence shown here is derived from an EMBL/GenBank/DDBJ whole genome shotgun (WGS) entry which is preliminary data.</text>
</comment>
<dbReference type="OrthoDB" id="513552at2"/>
<evidence type="ECO:0000313" key="2">
    <source>
        <dbReference type="EMBL" id="TGD97004.1"/>
    </source>
</evidence>
<reference evidence="2 3" key="1">
    <citation type="submission" date="2019-04" db="EMBL/GenBank/DDBJ databases">
        <authorList>
            <person name="Feng G."/>
            <person name="Zhu H."/>
        </authorList>
    </citation>
    <scope>NUCLEOTIDE SEQUENCE [LARGE SCALE GENOMIC DNA]</scope>
    <source>
        <strain evidence="2 3">6HR-1</strain>
    </source>
</reference>
<feature type="region of interest" description="Disordered" evidence="1">
    <location>
        <begin position="1"/>
        <end position="35"/>
    </location>
</feature>
<dbReference type="RefSeq" id="WP_135417327.1">
    <property type="nucleotide sequence ID" value="NZ_SRLB01000016.1"/>
</dbReference>
<dbReference type="InterPro" id="IPR025187">
    <property type="entry name" value="DUF4112"/>
</dbReference>
<sequence>MTSSQTAGRVPPFGAGSFGQGGEFQGGSFKESRFPQDDPFGLRARAGQAKGGQGLAGSTPEQVMARLDLLAHVLDSAILLPGNRRIGLDAIVGLIPVIGDAITTAISSYIVWEARRLGAPRWLLARMAANVAIDGVVGAVPLVGDLFDAAFKANRRNVALLRRHLERSGALKPSVIDVTATRID</sequence>
<keyword evidence="3" id="KW-1185">Reference proteome</keyword>
<gene>
    <name evidence="2" type="ORF">EU555_21780</name>
</gene>
<proteinExistence type="predicted"/>
<dbReference type="Pfam" id="PF13430">
    <property type="entry name" value="DUF4112"/>
    <property type="match status" value="1"/>
</dbReference>
<dbReference type="PANTHER" id="PTHR35519">
    <property type="entry name" value="MEMBRANE PROTEINS"/>
    <property type="match status" value="1"/>
</dbReference>
<dbReference type="Proteomes" id="UP000297535">
    <property type="component" value="Unassembled WGS sequence"/>
</dbReference>
<dbReference type="AlphaFoldDB" id="A0A4Z0NKS2"/>
<dbReference type="EMBL" id="SRLB01000016">
    <property type="protein sequence ID" value="TGD97004.1"/>
    <property type="molecule type" value="Genomic_DNA"/>
</dbReference>